<feature type="compositionally biased region" description="Low complexity" evidence="3">
    <location>
        <begin position="472"/>
        <end position="514"/>
    </location>
</feature>
<feature type="compositionally biased region" description="Low complexity" evidence="3">
    <location>
        <begin position="422"/>
        <end position="444"/>
    </location>
</feature>
<feature type="chain" id="PRO_5036451545" evidence="5">
    <location>
        <begin position="30"/>
        <end position="804"/>
    </location>
</feature>
<feature type="compositionally biased region" description="Polar residues" evidence="3">
    <location>
        <begin position="462"/>
        <end position="471"/>
    </location>
</feature>
<dbReference type="CDD" id="cd00033">
    <property type="entry name" value="CCP"/>
    <property type="match status" value="2"/>
</dbReference>
<dbReference type="Pfam" id="PF00629">
    <property type="entry name" value="MAM"/>
    <property type="match status" value="1"/>
</dbReference>
<dbReference type="SUPFAM" id="SSF49899">
    <property type="entry name" value="Concanavalin A-like lectins/glucanases"/>
    <property type="match status" value="1"/>
</dbReference>
<dbReference type="InterPro" id="IPR000436">
    <property type="entry name" value="Sushi_SCR_CCP_dom"/>
</dbReference>
<dbReference type="PROSITE" id="PS50958">
    <property type="entry name" value="SMB_2"/>
    <property type="match status" value="1"/>
</dbReference>
<proteinExistence type="predicted"/>
<feature type="domain" description="Sushi" evidence="7">
    <location>
        <begin position="99"/>
        <end position="153"/>
    </location>
</feature>
<keyword evidence="10" id="KW-1185">Reference proteome</keyword>
<dbReference type="Gene3D" id="2.60.120.200">
    <property type="match status" value="1"/>
</dbReference>
<keyword evidence="4" id="KW-0472">Membrane</keyword>
<dbReference type="Gene3D" id="4.10.410.20">
    <property type="match status" value="1"/>
</dbReference>
<dbReference type="SUPFAM" id="SSF57535">
    <property type="entry name" value="Complement control module/SCR domain"/>
    <property type="match status" value="2"/>
</dbReference>
<dbReference type="GO" id="GO:0016020">
    <property type="term" value="C:membrane"/>
    <property type="evidence" value="ECO:0007669"/>
    <property type="project" value="InterPro"/>
</dbReference>
<evidence type="ECO:0000256" key="3">
    <source>
        <dbReference type="SAM" id="MobiDB-lite"/>
    </source>
</evidence>
<keyword evidence="4" id="KW-1133">Transmembrane helix</keyword>
<dbReference type="InterPro" id="IPR036024">
    <property type="entry name" value="Somatomedin_B-like_dom_sf"/>
</dbReference>
<feature type="domain" description="MAM" evidence="6">
    <location>
        <begin position="160"/>
        <end position="329"/>
    </location>
</feature>
<evidence type="ECO:0000256" key="1">
    <source>
        <dbReference type="ARBA" id="ARBA00023157"/>
    </source>
</evidence>
<evidence type="ECO:0000259" key="7">
    <source>
        <dbReference type="PROSITE" id="PS50923"/>
    </source>
</evidence>
<evidence type="ECO:0000259" key="8">
    <source>
        <dbReference type="PROSITE" id="PS50958"/>
    </source>
</evidence>
<sequence>MYTMDKCRFCVKTAFVILIIFFLQTLVTGDVYDDDDDESGSWNRCPWIRNKLKNGRVKIRSRGRIAKFLCEPGYELAGKRFATCVRGQWNNPIPVCVSRGCHRPPHVDNGRVTMMYRGAVLMYDCLPGYTLEGGASIYCDGRRWSAEPPTCTVSTTDPQMSCDFEDPDLCGWSHDPTHDFDWKRNQFSTPSGHAGTGPSFDHTFGEGKGGFYLYMEASAPRSVNDTARLFSPVYPPEYSGGCFIFWYHMFGSTTGGLRVYVKPESQVFGELPAAWVTFGDQGNQWFRGNISIPHFSERFQIIIEGIRGTSYIGDTAIDDVSVRTVDCDNVGNSTDNDTSVIMADSCRGRCRESDNSPSCGCNDDCVLSSTCCDDFSSICTKGEGDESKEEIPVDRPLFGTTIRLETENVDLITSETPRQDSTDSISISPTLPPISVSSPISTSSNPKESEISVDIPVVITTPSSEVQSSNPTTKISGATTSISSTSSTISIISSTSSSTSSTPETTTTSTTTTTPTPPPAPSTSTTSSATTSTTSTTTTSTTPSTTTPSTTSSTTTTSTTVKTTLPITSSSMSTLSSSSSSSSSKPVIIPIEASSTLPRVTTTPTTPVTTTTPEPQTESTQSTRKTYNLRPRFRTTPITTSSPRSISALTTQAYQSTRIHETSRVFPPTIRTSTKTHVTTSRSVFRPPSTPIRVFTEPPSIYIGPRKNFTSSKPIIKPSEISILDTEAHASKASSDNGQPVIAIISIIIVIIICLAAGLVFFMRRLKAKKLSKLEDDSEMKFLSENEVVEYSDSSALDRINFNP</sequence>
<feature type="compositionally biased region" description="Low complexity" evidence="3">
    <location>
        <begin position="522"/>
        <end position="584"/>
    </location>
</feature>
<dbReference type="AlphaFoldDB" id="A0A8X6GRS7"/>
<dbReference type="OrthoDB" id="6107927at2759"/>
<feature type="domain" description="SMB" evidence="8">
    <location>
        <begin position="342"/>
        <end position="385"/>
    </location>
</feature>
<dbReference type="SMART" id="SM00032">
    <property type="entry name" value="CCP"/>
    <property type="match status" value="2"/>
</dbReference>
<dbReference type="InterPro" id="IPR051560">
    <property type="entry name" value="MAM_domain-containing"/>
</dbReference>
<evidence type="ECO:0000313" key="9">
    <source>
        <dbReference type="EMBL" id="GFR09808.1"/>
    </source>
</evidence>
<accession>A0A8X6GRS7</accession>
<dbReference type="Gene3D" id="2.10.70.10">
    <property type="entry name" value="Complement Module, domain 1"/>
    <property type="match status" value="2"/>
</dbReference>
<dbReference type="InterPro" id="IPR001212">
    <property type="entry name" value="Somatomedin_B_dom"/>
</dbReference>
<evidence type="ECO:0000259" key="6">
    <source>
        <dbReference type="PROSITE" id="PS50060"/>
    </source>
</evidence>
<dbReference type="EMBL" id="BMAO01036316">
    <property type="protein sequence ID" value="GFR09808.1"/>
    <property type="molecule type" value="Genomic_DNA"/>
</dbReference>
<dbReference type="InterPro" id="IPR000998">
    <property type="entry name" value="MAM_dom"/>
</dbReference>
<dbReference type="CDD" id="cd06263">
    <property type="entry name" value="MAM"/>
    <property type="match status" value="1"/>
</dbReference>
<keyword evidence="2" id="KW-0768">Sushi</keyword>
<feature type="transmembrane region" description="Helical" evidence="4">
    <location>
        <begin position="741"/>
        <end position="763"/>
    </location>
</feature>
<protein>
    <submittedName>
        <fullName evidence="9">MAM and LDL-receptor class A domain-containing protein 1</fullName>
    </submittedName>
</protein>
<feature type="domain" description="Sushi" evidence="7">
    <location>
        <begin position="43"/>
        <end position="98"/>
    </location>
</feature>
<gene>
    <name evidence="9" type="ORF">TNCT_342751</name>
</gene>
<feature type="region of interest" description="Disordered" evidence="3">
    <location>
        <begin position="462"/>
        <end position="624"/>
    </location>
</feature>
<dbReference type="Pfam" id="PF00084">
    <property type="entry name" value="Sushi"/>
    <property type="match status" value="2"/>
</dbReference>
<dbReference type="SMART" id="SM00201">
    <property type="entry name" value="SO"/>
    <property type="match status" value="1"/>
</dbReference>
<keyword evidence="4" id="KW-0812">Transmembrane</keyword>
<evidence type="ECO:0000313" key="10">
    <source>
        <dbReference type="Proteomes" id="UP000887116"/>
    </source>
</evidence>
<reference evidence="9" key="1">
    <citation type="submission" date="2020-07" db="EMBL/GenBank/DDBJ databases">
        <title>Multicomponent nature underlies the extraordinary mechanical properties of spider dragline silk.</title>
        <authorList>
            <person name="Kono N."/>
            <person name="Nakamura H."/>
            <person name="Mori M."/>
            <person name="Yoshida Y."/>
            <person name="Ohtoshi R."/>
            <person name="Malay A.D."/>
            <person name="Moran D.A.P."/>
            <person name="Tomita M."/>
            <person name="Numata K."/>
            <person name="Arakawa K."/>
        </authorList>
    </citation>
    <scope>NUCLEOTIDE SEQUENCE</scope>
</reference>
<comment type="caution">
    <text evidence="9">The sequence shown here is derived from an EMBL/GenBank/DDBJ whole genome shotgun (WGS) entry which is preliminary data.</text>
</comment>
<dbReference type="SUPFAM" id="SSF90188">
    <property type="entry name" value="Somatomedin B domain"/>
    <property type="match status" value="1"/>
</dbReference>
<dbReference type="PANTHER" id="PTHR23282">
    <property type="entry name" value="APICAL ENDOSOMAL GLYCOPROTEIN PRECURSOR"/>
    <property type="match status" value="1"/>
</dbReference>
<evidence type="ECO:0000256" key="5">
    <source>
        <dbReference type="SAM" id="SignalP"/>
    </source>
</evidence>
<dbReference type="PANTHER" id="PTHR23282:SF101">
    <property type="entry name" value="MAM DOMAIN-CONTAINING PROTEIN"/>
    <property type="match status" value="1"/>
</dbReference>
<feature type="compositionally biased region" description="Low complexity" evidence="3">
    <location>
        <begin position="600"/>
        <end position="623"/>
    </location>
</feature>
<dbReference type="Pfam" id="PF01033">
    <property type="entry name" value="Somatomedin_B"/>
    <property type="match status" value="1"/>
</dbReference>
<name>A0A8X6GRS7_TRICU</name>
<dbReference type="PROSITE" id="PS50060">
    <property type="entry name" value="MAM_2"/>
    <property type="match status" value="1"/>
</dbReference>
<dbReference type="SMART" id="SM00137">
    <property type="entry name" value="MAM"/>
    <property type="match status" value="1"/>
</dbReference>
<feature type="region of interest" description="Disordered" evidence="3">
    <location>
        <begin position="409"/>
        <end position="450"/>
    </location>
</feature>
<evidence type="ECO:0000256" key="2">
    <source>
        <dbReference type="PROSITE-ProRule" id="PRU00302"/>
    </source>
</evidence>
<keyword evidence="1" id="KW-1015">Disulfide bond</keyword>
<comment type="caution">
    <text evidence="2">Lacks conserved residue(s) required for the propagation of feature annotation.</text>
</comment>
<dbReference type="InterPro" id="IPR035976">
    <property type="entry name" value="Sushi/SCR/CCP_sf"/>
</dbReference>
<dbReference type="Proteomes" id="UP000887116">
    <property type="component" value="Unassembled WGS sequence"/>
</dbReference>
<organism evidence="9 10">
    <name type="scientific">Trichonephila clavata</name>
    <name type="common">Joro spider</name>
    <name type="synonym">Nephila clavata</name>
    <dbReference type="NCBI Taxonomy" id="2740835"/>
    <lineage>
        <taxon>Eukaryota</taxon>
        <taxon>Metazoa</taxon>
        <taxon>Ecdysozoa</taxon>
        <taxon>Arthropoda</taxon>
        <taxon>Chelicerata</taxon>
        <taxon>Arachnida</taxon>
        <taxon>Araneae</taxon>
        <taxon>Araneomorphae</taxon>
        <taxon>Entelegynae</taxon>
        <taxon>Araneoidea</taxon>
        <taxon>Nephilidae</taxon>
        <taxon>Trichonephila</taxon>
    </lineage>
</organism>
<evidence type="ECO:0000256" key="4">
    <source>
        <dbReference type="SAM" id="Phobius"/>
    </source>
</evidence>
<dbReference type="PROSITE" id="PS00524">
    <property type="entry name" value="SMB_1"/>
    <property type="match status" value="1"/>
</dbReference>
<dbReference type="InterPro" id="IPR013320">
    <property type="entry name" value="ConA-like_dom_sf"/>
</dbReference>
<dbReference type="PROSITE" id="PS50923">
    <property type="entry name" value="SUSHI"/>
    <property type="match status" value="2"/>
</dbReference>
<keyword evidence="5" id="KW-0732">Signal</keyword>
<feature type="signal peptide" evidence="5">
    <location>
        <begin position="1"/>
        <end position="29"/>
    </location>
</feature>